<name>A0A074VV64_AURM1</name>
<keyword evidence="2" id="KW-1185">Reference proteome</keyword>
<dbReference type="GeneID" id="63917776"/>
<evidence type="ECO:0000313" key="1">
    <source>
        <dbReference type="EMBL" id="KEQ64650.1"/>
    </source>
</evidence>
<accession>A0A074VV64</accession>
<evidence type="ECO:0000313" key="2">
    <source>
        <dbReference type="Proteomes" id="UP000030672"/>
    </source>
</evidence>
<dbReference type="RefSeq" id="XP_040881673.1">
    <property type="nucleotide sequence ID" value="XM_041024403.1"/>
</dbReference>
<dbReference type="EMBL" id="KL584828">
    <property type="protein sequence ID" value="KEQ64650.1"/>
    <property type="molecule type" value="Genomic_DNA"/>
</dbReference>
<dbReference type="Proteomes" id="UP000030672">
    <property type="component" value="Unassembled WGS sequence"/>
</dbReference>
<gene>
    <name evidence="1" type="ORF">M437DRAFT_64287</name>
</gene>
<reference evidence="1 2" key="1">
    <citation type="journal article" date="2014" name="BMC Genomics">
        <title>Genome sequencing of four Aureobasidium pullulans varieties: biotechnological potential, stress tolerance, and description of new species.</title>
        <authorList>
            <person name="Gostin Ar C."/>
            <person name="Ohm R.A."/>
            <person name="Kogej T."/>
            <person name="Sonjak S."/>
            <person name="Turk M."/>
            <person name="Zajc J."/>
            <person name="Zalar P."/>
            <person name="Grube M."/>
            <person name="Sun H."/>
            <person name="Han J."/>
            <person name="Sharma A."/>
            <person name="Chiniquy J."/>
            <person name="Ngan C.Y."/>
            <person name="Lipzen A."/>
            <person name="Barry K."/>
            <person name="Grigoriev I.V."/>
            <person name="Gunde-Cimerman N."/>
        </authorList>
    </citation>
    <scope>NUCLEOTIDE SEQUENCE [LARGE SCALE GENOMIC DNA]</scope>
    <source>
        <strain evidence="1 2">CBS 110374</strain>
    </source>
</reference>
<dbReference type="AlphaFoldDB" id="A0A074VV64"/>
<protein>
    <submittedName>
        <fullName evidence="1">Uncharacterized protein</fullName>
    </submittedName>
</protein>
<sequence>MVGAPSWTTTLDGHRAEVIDLPTDHKFSQSRCSKGKRDNDGYKLALLHKTLRSLPRSRTQEEQRTTSAFCKVTQSVSCLPTMVLVDVMFNPLPNKCFTLDRTSIVTFLLQCTCSNGSGPHLAHDLHENGAFRNYFHIAHTCHFGQNSDPPCRYVINQNPLDALLITHETLLYARLYSSQLVSNKIGDFDFQHTHTYRVEPVTAWTCNVGYLQNKTPLFAHTLHDCSMWPLGNGSIIHSLFSSNNDEVLRIRKAGQSSSWQDDIAFLYHEMEPQPLVKHVKITLPLKLQCFCTMNTSPHPPHDIKDHDYLCIPNVAQDQAPLDGFIAIVGQQLHIMKVSETRRLLVDLTDCPVTQTWWWHEVQIQAQLTLAYEMTGIPQEEPGYIRENWPLKVLEQFSWNPRLLNWEANT</sequence>
<proteinExistence type="predicted"/>
<dbReference type="HOGENOM" id="CLU_672646_0_0_1"/>
<organism evidence="1 2">
    <name type="scientific">Aureobasidium melanogenum (strain CBS 110374)</name>
    <name type="common">Aureobasidium pullulans var. melanogenum</name>
    <dbReference type="NCBI Taxonomy" id="1043003"/>
    <lineage>
        <taxon>Eukaryota</taxon>
        <taxon>Fungi</taxon>
        <taxon>Dikarya</taxon>
        <taxon>Ascomycota</taxon>
        <taxon>Pezizomycotina</taxon>
        <taxon>Dothideomycetes</taxon>
        <taxon>Dothideomycetidae</taxon>
        <taxon>Dothideales</taxon>
        <taxon>Saccotheciaceae</taxon>
        <taxon>Aureobasidium</taxon>
    </lineage>
</organism>